<reference evidence="6 9" key="1">
    <citation type="submission" date="2015-09" db="EMBL/GenBank/DDBJ databases">
        <authorList>
            <consortium name="Pathogen Informatics"/>
        </authorList>
    </citation>
    <scope>NUCLEOTIDE SEQUENCE [LARGE SCALE GENOMIC DNA]</scope>
    <source>
        <strain evidence="6 9">2789STDY5608791</strain>
    </source>
</reference>
<evidence type="ECO:0000313" key="6">
    <source>
        <dbReference type="EMBL" id="CUP27656.1"/>
    </source>
</evidence>
<protein>
    <submittedName>
        <fullName evidence="7">Capsular biosynthesis protein CpsF</fullName>
    </submittedName>
    <submittedName>
        <fullName evidence="6">Oligosaccharide biosynthesis protein Alg14-like protein</fullName>
    </submittedName>
</protein>
<evidence type="ECO:0000313" key="10">
    <source>
        <dbReference type="Proteomes" id="UP000487221"/>
    </source>
</evidence>
<dbReference type="GO" id="GO:0004577">
    <property type="term" value="F:N-acetylglucosaminyldiphosphodolichol N-acetylglucosaminyltransferase activity"/>
    <property type="evidence" value="ECO:0007669"/>
    <property type="project" value="TreeGrafter"/>
</dbReference>
<comment type="subcellular location">
    <subcellularLocation>
        <location evidence="1">Endoplasmic reticulum membrane</location>
        <topology evidence="1">Single-pass membrane protein</topology>
    </subcellularLocation>
</comment>
<keyword evidence="4" id="KW-1133">Transmembrane helix</keyword>
<dbReference type="Proteomes" id="UP000095419">
    <property type="component" value="Unassembled WGS sequence"/>
</dbReference>
<evidence type="ECO:0000313" key="8">
    <source>
        <dbReference type="EMBL" id="MDC1752553.1"/>
    </source>
</evidence>
<dbReference type="RefSeq" id="WP_057089448.1">
    <property type="nucleotide sequence ID" value="NZ_CAKOCG010000011.1"/>
</dbReference>
<reference evidence="7 10" key="2">
    <citation type="journal article" date="2019" name="Nat. Med.">
        <title>A library of human gut bacterial isolates paired with longitudinal multiomics data enables mechanistic microbiome research.</title>
        <authorList>
            <person name="Poyet M."/>
            <person name="Groussin M."/>
            <person name="Gibbons S.M."/>
            <person name="Avila-Pacheco J."/>
            <person name="Jiang X."/>
            <person name="Kearney S.M."/>
            <person name="Perrotta A.R."/>
            <person name="Berdy B."/>
            <person name="Zhao S."/>
            <person name="Lieberman T.D."/>
            <person name="Swanson P.K."/>
            <person name="Smith M."/>
            <person name="Roesemann S."/>
            <person name="Alexander J.E."/>
            <person name="Rich S.A."/>
            <person name="Livny J."/>
            <person name="Vlamakis H."/>
            <person name="Clish C."/>
            <person name="Bullock K."/>
            <person name="Deik A."/>
            <person name="Scott J."/>
            <person name="Pierce K.A."/>
            <person name="Xavier R.J."/>
            <person name="Alm E.J."/>
        </authorList>
    </citation>
    <scope>NUCLEOTIDE SEQUENCE [LARGE SCALE GENOMIC DNA]</scope>
    <source>
        <strain evidence="7 10">BIOML-A19</strain>
    </source>
</reference>
<proteinExistence type="predicted"/>
<accession>A0A174LXT8</accession>
<keyword evidence="3" id="KW-0256">Endoplasmic reticulum</keyword>
<dbReference type="SUPFAM" id="SSF53756">
    <property type="entry name" value="UDP-Glycosyltransferase/glycogen phosphorylase"/>
    <property type="match status" value="1"/>
</dbReference>
<reference evidence="8" key="3">
    <citation type="submission" date="2022-10" db="EMBL/GenBank/DDBJ databases">
        <title>Human gut microbiome strain richness.</title>
        <authorList>
            <person name="Chen-Liaw A."/>
        </authorList>
    </citation>
    <scope>NUCLEOTIDE SEQUENCE</scope>
    <source>
        <strain evidence="8">A1_m1001262Bd0_191120</strain>
    </source>
</reference>
<name>A0A174LXT8_BACUN</name>
<dbReference type="EMBL" id="CYZF01000010">
    <property type="protein sequence ID" value="CUP27656.1"/>
    <property type="molecule type" value="Genomic_DNA"/>
</dbReference>
<keyword evidence="2" id="KW-0812">Transmembrane</keyword>
<evidence type="ECO:0000313" key="7">
    <source>
        <dbReference type="EMBL" id="KAB4185573.1"/>
    </source>
</evidence>
<evidence type="ECO:0000256" key="4">
    <source>
        <dbReference type="ARBA" id="ARBA00022989"/>
    </source>
</evidence>
<dbReference type="GO" id="GO:0006488">
    <property type="term" value="P:dolichol-linked oligosaccharide biosynthetic process"/>
    <property type="evidence" value="ECO:0007669"/>
    <property type="project" value="InterPro"/>
</dbReference>
<evidence type="ECO:0000256" key="1">
    <source>
        <dbReference type="ARBA" id="ARBA00004389"/>
    </source>
</evidence>
<dbReference type="Proteomes" id="UP001218502">
    <property type="component" value="Unassembled WGS sequence"/>
</dbReference>
<dbReference type="Pfam" id="PF08660">
    <property type="entry name" value="Alg14"/>
    <property type="match status" value="1"/>
</dbReference>
<evidence type="ECO:0000256" key="2">
    <source>
        <dbReference type="ARBA" id="ARBA00022692"/>
    </source>
</evidence>
<dbReference type="Proteomes" id="UP000487221">
    <property type="component" value="Unassembled WGS sequence"/>
</dbReference>
<dbReference type="InterPro" id="IPR013969">
    <property type="entry name" value="Oligosacch_biosynth_Alg14"/>
</dbReference>
<keyword evidence="5" id="KW-0472">Membrane</keyword>
<dbReference type="PANTHER" id="PTHR12154:SF4">
    <property type="entry name" value="UDP-N-ACETYLGLUCOSAMINE TRANSFERASE SUBUNIT ALG14 HOMOLOG"/>
    <property type="match status" value="1"/>
</dbReference>
<organism evidence="6 9">
    <name type="scientific">Bacteroides uniformis</name>
    <dbReference type="NCBI Taxonomy" id="820"/>
    <lineage>
        <taxon>Bacteria</taxon>
        <taxon>Pseudomonadati</taxon>
        <taxon>Bacteroidota</taxon>
        <taxon>Bacteroidia</taxon>
        <taxon>Bacteroidales</taxon>
        <taxon>Bacteroidaceae</taxon>
        <taxon>Bacteroides</taxon>
    </lineage>
</organism>
<dbReference type="Gene3D" id="3.40.50.2000">
    <property type="entry name" value="Glycogen Phosphorylase B"/>
    <property type="match status" value="1"/>
</dbReference>
<sequence length="174" mass="19833">MSKLNNVVMFACNEGGHFAQMLALKDLFAKYDSVVLTDNERANYNIPALKNVKAIEYAMSFANKRKELTKNKDKKMTHASYLGSYFGLTKECYAACKKYRPKVIISTGSNIAVPLCFIAKWMGAKFVYIETRAKVYNKTISGKIVERFADKIIVQWPEMVEVYMGRAEYYGTLV</sequence>
<evidence type="ECO:0000256" key="3">
    <source>
        <dbReference type="ARBA" id="ARBA00022824"/>
    </source>
</evidence>
<dbReference type="AlphaFoldDB" id="A0A174LXT8"/>
<dbReference type="PANTHER" id="PTHR12154">
    <property type="entry name" value="GLYCOSYL TRANSFERASE-RELATED"/>
    <property type="match status" value="1"/>
</dbReference>
<dbReference type="EMBL" id="JAQNQY010000008">
    <property type="protein sequence ID" value="MDC1752553.1"/>
    <property type="molecule type" value="Genomic_DNA"/>
</dbReference>
<evidence type="ECO:0000256" key="5">
    <source>
        <dbReference type="ARBA" id="ARBA00023136"/>
    </source>
</evidence>
<dbReference type="NCBIfam" id="NF041549">
    <property type="entry name" value="PssD"/>
    <property type="match status" value="1"/>
</dbReference>
<gene>
    <name evidence="6" type="ORF">ERS417307_03411</name>
    <name evidence="7" type="ORF">GAQ44_06050</name>
    <name evidence="8" type="ORF">POY80_08885</name>
</gene>
<dbReference type="EMBL" id="WCTY01000009">
    <property type="protein sequence ID" value="KAB4185573.1"/>
    <property type="molecule type" value="Genomic_DNA"/>
</dbReference>
<evidence type="ECO:0000313" key="9">
    <source>
        <dbReference type="Proteomes" id="UP000095419"/>
    </source>
</evidence>